<protein>
    <recommendedName>
        <fullName evidence="3">DUF3604 domain-containing protein</fullName>
    </recommendedName>
</protein>
<evidence type="ECO:0000313" key="2">
    <source>
        <dbReference type="Proteomes" id="UP000824007"/>
    </source>
</evidence>
<dbReference type="Gene3D" id="3.20.20.140">
    <property type="entry name" value="Metal-dependent hydrolases"/>
    <property type="match status" value="1"/>
</dbReference>
<reference evidence="1" key="2">
    <citation type="submission" date="2021-04" db="EMBL/GenBank/DDBJ databases">
        <authorList>
            <person name="Gilroy R."/>
        </authorList>
    </citation>
    <scope>NUCLEOTIDE SEQUENCE</scope>
    <source>
        <strain evidence="1">ChiSxjej3B15-24422</strain>
    </source>
</reference>
<name>A0A9D2C7P8_9FIRM</name>
<evidence type="ECO:0008006" key="3">
    <source>
        <dbReference type="Google" id="ProtNLM"/>
    </source>
</evidence>
<dbReference type="EMBL" id="DXDD01000103">
    <property type="protein sequence ID" value="HIY60686.1"/>
    <property type="molecule type" value="Genomic_DNA"/>
</dbReference>
<dbReference type="SUPFAM" id="SSF89550">
    <property type="entry name" value="PHP domain-like"/>
    <property type="match status" value="1"/>
</dbReference>
<dbReference type="AlphaFoldDB" id="A0A9D2C7P8"/>
<dbReference type="Proteomes" id="UP000824007">
    <property type="component" value="Unassembled WGS sequence"/>
</dbReference>
<dbReference type="InterPro" id="IPR016195">
    <property type="entry name" value="Pol/histidinol_Pase-like"/>
</dbReference>
<reference evidence="1" key="1">
    <citation type="journal article" date="2021" name="PeerJ">
        <title>Extensive microbial diversity within the chicken gut microbiome revealed by metagenomics and culture.</title>
        <authorList>
            <person name="Gilroy R."/>
            <person name="Ravi A."/>
            <person name="Getino M."/>
            <person name="Pursley I."/>
            <person name="Horton D.L."/>
            <person name="Alikhan N.F."/>
            <person name="Baker D."/>
            <person name="Gharbi K."/>
            <person name="Hall N."/>
            <person name="Watson M."/>
            <person name="Adriaenssens E.M."/>
            <person name="Foster-Nyarko E."/>
            <person name="Jarju S."/>
            <person name="Secka A."/>
            <person name="Antonio M."/>
            <person name="Oren A."/>
            <person name="Chaudhuri R.R."/>
            <person name="La Ragione R."/>
            <person name="Hildebrand F."/>
            <person name="Pallen M.J."/>
        </authorList>
    </citation>
    <scope>NUCLEOTIDE SEQUENCE</scope>
    <source>
        <strain evidence="1">ChiSxjej3B15-24422</strain>
    </source>
</reference>
<organism evidence="1 2">
    <name type="scientific">Candidatus Eisenbergiella pullistercoris</name>
    <dbReference type="NCBI Taxonomy" id="2838555"/>
    <lineage>
        <taxon>Bacteria</taxon>
        <taxon>Bacillati</taxon>
        <taxon>Bacillota</taxon>
        <taxon>Clostridia</taxon>
        <taxon>Lachnospirales</taxon>
        <taxon>Lachnospiraceae</taxon>
        <taxon>Eisenbergiella</taxon>
    </lineage>
</organism>
<accession>A0A9D2C7P8</accession>
<evidence type="ECO:0000313" key="1">
    <source>
        <dbReference type="EMBL" id="HIY60686.1"/>
    </source>
</evidence>
<proteinExistence type="predicted"/>
<comment type="caution">
    <text evidence="1">The sequence shown here is derived from an EMBL/GenBank/DDBJ whole genome shotgun (WGS) entry which is preliminary data.</text>
</comment>
<gene>
    <name evidence="1" type="ORF">H9831_08425</name>
</gene>
<sequence length="393" mass="45397">MKNQERKQARRYDTPYRCRELTAGVYSGYAGDRQKRIEETFAHEKEFYPEKSRYHIYFGDIHGHSSLSDGSPDIDAYYKDIRDREKLDFCALTDHDHGGVGRSELFGEKWELTKQKAAEYYEPGRFTTILGYERDSYPWYNNLVVYFAGHDGEMLRGAVDGEITREELLAALRREDLLLVPHDTYNLTAGADLGTIPPELFTPLIEIYSRGDSAEYFGNPCNTEVFRCEGGFWQDALKRGARMGCIAASDDHFRGVKDFPNYSGIDVFAGKTAVLAEENTLEAVFGALKARRCYGFMDGRVWIDFRINGHYMGEEFTDSKDRSLYIKVEADAPVKTITVVKNCRNYIETRQTELMIFDYRAEQETDHYYLRVELADGRFAWTSPIWIMADKKK</sequence>